<evidence type="ECO:0000313" key="1">
    <source>
        <dbReference type="EMBL" id="GAI26795.1"/>
    </source>
</evidence>
<reference evidence="1" key="1">
    <citation type="journal article" date="2014" name="Front. Microbiol.">
        <title>High frequency of phylogenetically diverse reductive dehalogenase-homologous genes in deep subseafloor sedimentary metagenomes.</title>
        <authorList>
            <person name="Kawai M."/>
            <person name="Futagami T."/>
            <person name="Toyoda A."/>
            <person name="Takaki Y."/>
            <person name="Nishi S."/>
            <person name="Hori S."/>
            <person name="Arai W."/>
            <person name="Tsubouchi T."/>
            <person name="Morono Y."/>
            <person name="Uchiyama I."/>
            <person name="Ito T."/>
            <person name="Fujiyama A."/>
            <person name="Inagaki F."/>
            <person name="Takami H."/>
        </authorList>
    </citation>
    <scope>NUCLEOTIDE SEQUENCE</scope>
    <source>
        <strain evidence="1">Expedition CK06-06</strain>
    </source>
</reference>
<protein>
    <submittedName>
        <fullName evidence="1">Uncharacterized protein</fullName>
    </submittedName>
</protein>
<comment type="caution">
    <text evidence="1">The sequence shown here is derived from an EMBL/GenBank/DDBJ whole genome shotgun (WGS) entry which is preliminary data.</text>
</comment>
<proteinExistence type="predicted"/>
<accession>X1NJ13</accession>
<sequence>ALFIIFLFSYIYELVPKTLTKTQKRGQSSFQKMKKNMCLRIMYMHAARIKVTSQKVNIEQDSFKD</sequence>
<feature type="non-terminal residue" evidence="1">
    <location>
        <position position="1"/>
    </location>
</feature>
<organism evidence="1">
    <name type="scientific">marine sediment metagenome</name>
    <dbReference type="NCBI Taxonomy" id="412755"/>
    <lineage>
        <taxon>unclassified sequences</taxon>
        <taxon>metagenomes</taxon>
        <taxon>ecological metagenomes</taxon>
    </lineage>
</organism>
<gene>
    <name evidence="1" type="ORF">S06H3_26154</name>
</gene>
<dbReference type="EMBL" id="BARV01015092">
    <property type="protein sequence ID" value="GAI26795.1"/>
    <property type="molecule type" value="Genomic_DNA"/>
</dbReference>
<dbReference type="AlphaFoldDB" id="X1NJ13"/>
<name>X1NJ13_9ZZZZ</name>